<protein>
    <submittedName>
        <fullName evidence="8">Peptidylprolyl isomerase</fullName>
    </submittedName>
</protein>
<dbReference type="InterPro" id="IPR000297">
    <property type="entry name" value="PPIase_PpiC"/>
</dbReference>
<dbReference type="PROSITE" id="PS50198">
    <property type="entry name" value="PPIC_PPIASE_2"/>
    <property type="match status" value="1"/>
</dbReference>
<dbReference type="GO" id="GO:0003755">
    <property type="term" value="F:peptidyl-prolyl cis-trans isomerase activity"/>
    <property type="evidence" value="ECO:0007669"/>
    <property type="project" value="UniProtKB-KW"/>
</dbReference>
<evidence type="ECO:0000313" key="8">
    <source>
        <dbReference type="EMBL" id="BCL62123.1"/>
    </source>
</evidence>
<dbReference type="EMBL" id="AP024086">
    <property type="protein sequence ID" value="BCL62123.1"/>
    <property type="molecule type" value="Genomic_DNA"/>
</dbReference>
<keyword evidence="3 6" id="KW-0472">Membrane</keyword>
<dbReference type="GO" id="GO:0005886">
    <property type="term" value="C:plasma membrane"/>
    <property type="evidence" value="ECO:0007669"/>
    <property type="project" value="UniProtKB-SubCell"/>
</dbReference>
<evidence type="ECO:0000256" key="3">
    <source>
        <dbReference type="ARBA" id="ARBA00023136"/>
    </source>
</evidence>
<evidence type="ECO:0000256" key="5">
    <source>
        <dbReference type="PROSITE-ProRule" id="PRU00278"/>
    </source>
</evidence>
<dbReference type="KEGG" id="dbk:DGMP_28160"/>
<dbReference type="Pfam" id="PF00639">
    <property type="entry name" value="Rotamase"/>
    <property type="match status" value="1"/>
</dbReference>
<dbReference type="AlphaFoldDB" id="A0A8D5FN27"/>
<organism evidence="8 9">
    <name type="scientific">Desulfomarina profundi</name>
    <dbReference type="NCBI Taxonomy" id="2772557"/>
    <lineage>
        <taxon>Bacteria</taxon>
        <taxon>Pseudomonadati</taxon>
        <taxon>Thermodesulfobacteriota</taxon>
        <taxon>Desulfobulbia</taxon>
        <taxon>Desulfobulbales</taxon>
        <taxon>Desulfobulbaceae</taxon>
        <taxon>Desulfomarina</taxon>
    </lineage>
</organism>
<keyword evidence="9" id="KW-1185">Reference proteome</keyword>
<dbReference type="Pfam" id="PF13624">
    <property type="entry name" value="SurA_N_3"/>
    <property type="match status" value="1"/>
</dbReference>
<proteinExistence type="predicted"/>
<evidence type="ECO:0000313" key="9">
    <source>
        <dbReference type="Proteomes" id="UP000826725"/>
    </source>
</evidence>
<keyword evidence="5" id="KW-0697">Rotamase</keyword>
<keyword evidence="5 8" id="KW-0413">Isomerase</keyword>
<feature type="domain" description="PpiC" evidence="7">
    <location>
        <begin position="265"/>
        <end position="366"/>
    </location>
</feature>
<comment type="subcellular location">
    <subcellularLocation>
        <location evidence="1">Cell membrane</location>
    </subcellularLocation>
</comment>
<keyword evidence="2" id="KW-1003">Cell membrane</keyword>
<evidence type="ECO:0000256" key="6">
    <source>
        <dbReference type="SAM" id="Phobius"/>
    </source>
</evidence>
<sequence length="631" mass="71740">MLQLLRDKAQSTFIQIIVVIIALVFIFWGVGTNMMGSRQAALVVNGEEISFEQFQQTYDRVYQRLSDQFGGNVPKGLVETLGIKQQAINQLVQATLLRQGAEKMGIVVSREEIRKVIQNMVQFQENGVFSLERYKAILAQNRLNPTKFEASMQHDRLAETASRKISNFATVATDYEIRDLFNQINEKIALDYVKISPSRFSDKVEINDSILADWFQKVKDNYKTEPQLKLKYLAFTYDAVGKKIEIDPAEIESYYNSNKKLFTVKEQRHARHILFKAEKDAPEAIRKEKETTAAEVLKLARGGRDFVELAKEYSEGPSRESGGDLGFFEKGSMVIPFDTAVFAMQPGDISDVIKTRYGYHIIKLEEVKPASVKPLTEVKEKIVQILQRKKAEEIAFQVANTAYEGIISAGSLKKYTEKYPDTKVIETDFFTRSDPPQILADDPQFLSKCFELNRGELSSLIKGQSGYGIFFAEDLKNPEIPSLEKVRERVLADYKKEKSMELAEKSAAEILAQLRAGKDFAVVAPEHGFELLQTGFLSKREKNGKSDFPGELLAKVFLLSPSSPLPEKPEKVNNELYVFRYLDSKVPEMTEASEEVAKLKNDLLRFKQQQLLSAWLMHQEKTAKITKHKSL</sequence>
<gene>
    <name evidence="8" type="ORF">DGMP_28160</name>
</gene>
<accession>A0A8D5FN27</accession>
<dbReference type="PANTHER" id="PTHR47529:SF1">
    <property type="entry name" value="PERIPLASMIC CHAPERONE PPID"/>
    <property type="match status" value="1"/>
</dbReference>
<reference evidence="8" key="1">
    <citation type="submission" date="2020-09" db="EMBL/GenBank/DDBJ databases">
        <title>Desulfogranum mesoprofundum gen. nov., sp. nov., a novel mesophilic, sulfate-reducing chemolithoautotroph isolated from a deep-sea hydrothermal vent chimney in the Suiyo Seamount.</title>
        <authorList>
            <person name="Hashimoto Y."/>
            <person name="Nakagawa S."/>
        </authorList>
    </citation>
    <scope>NUCLEOTIDE SEQUENCE</scope>
    <source>
        <strain evidence="8">KT2</strain>
    </source>
</reference>
<keyword evidence="4" id="KW-0143">Chaperone</keyword>
<evidence type="ECO:0000256" key="4">
    <source>
        <dbReference type="ARBA" id="ARBA00023186"/>
    </source>
</evidence>
<evidence type="ECO:0000256" key="2">
    <source>
        <dbReference type="ARBA" id="ARBA00022475"/>
    </source>
</evidence>
<feature type="transmembrane region" description="Helical" evidence="6">
    <location>
        <begin position="12"/>
        <end position="30"/>
    </location>
</feature>
<keyword evidence="6" id="KW-0812">Transmembrane</keyword>
<keyword evidence="6" id="KW-1133">Transmembrane helix</keyword>
<dbReference type="RefSeq" id="WP_228854518.1">
    <property type="nucleotide sequence ID" value="NZ_AP024086.1"/>
</dbReference>
<name>A0A8D5FN27_9BACT</name>
<evidence type="ECO:0000256" key="1">
    <source>
        <dbReference type="ARBA" id="ARBA00004236"/>
    </source>
</evidence>
<dbReference type="InterPro" id="IPR052029">
    <property type="entry name" value="PpiD_chaperone"/>
</dbReference>
<evidence type="ECO:0000259" key="7">
    <source>
        <dbReference type="PROSITE" id="PS50198"/>
    </source>
</evidence>
<dbReference type="Proteomes" id="UP000826725">
    <property type="component" value="Chromosome"/>
</dbReference>
<dbReference type="PANTHER" id="PTHR47529">
    <property type="entry name" value="PEPTIDYL-PROLYL CIS-TRANS ISOMERASE D"/>
    <property type="match status" value="1"/>
</dbReference>